<protein>
    <recommendedName>
        <fullName evidence="4">UBC core domain-containing protein</fullName>
    </recommendedName>
</protein>
<dbReference type="RefSeq" id="XP_067756919.1">
    <property type="nucleotide sequence ID" value="XM_067901653.1"/>
</dbReference>
<keyword evidence="3" id="KW-1185">Reference proteome</keyword>
<dbReference type="AlphaFoldDB" id="A0A836LB27"/>
<dbReference type="GeneID" id="94291730"/>
<organism evidence="2 3">
    <name type="scientific">Porcisia hertigi</name>
    <dbReference type="NCBI Taxonomy" id="2761500"/>
    <lineage>
        <taxon>Eukaryota</taxon>
        <taxon>Discoba</taxon>
        <taxon>Euglenozoa</taxon>
        <taxon>Kinetoplastea</taxon>
        <taxon>Metakinetoplastina</taxon>
        <taxon>Trypanosomatida</taxon>
        <taxon>Trypanosomatidae</taxon>
        <taxon>Leishmaniinae</taxon>
        <taxon>Porcisia</taxon>
    </lineage>
</organism>
<evidence type="ECO:0000313" key="2">
    <source>
        <dbReference type="EMBL" id="KAG5503557.1"/>
    </source>
</evidence>
<accession>A0A836LB27</accession>
<feature type="compositionally biased region" description="Polar residues" evidence="1">
    <location>
        <begin position="50"/>
        <end position="59"/>
    </location>
</feature>
<feature type="region of interest" description="Disordered" evidence="1">
    <location>
        <begin position="36"/>
        <end position="59"/>
    </location>
</feature>
<dbReference type="Proteomes" id="UP000674318">
    <property type="component" value="Chromosome 24"/>
</dbReference>
<dbReference type="EMBL" id="JAFJZO010000024">
    <property type="protein sequence ID" value="KAG5503557.1"/>
    <property type="molecule type" value="Genomic_DNA"/>
</dbReference>
<evidence type="ECO:0000313" key="3">
    <source>
        <dbReference type="Proteomes" id="UP000674318"/>
    </source>
</evidence>
<name>A0A836LB27_9TRYP</name>
<evidence type="ECO:0008006" key="4">
    <source>
        <dbReference type="Google" id="ProtNLM"/>
    </source>
</evidence>
<comment type="caution">
    <text evidence="2">The sequence shown here is derived from an EMBL/GenBank/DDBJ whole genome shotgun (WGS) entry which is preliminary data.</text>
</comment>
<evidence type="ECO:0000256" key="1">
    <source>
        <dbReference type="SAM" id="MobiDB-lite"/>
    </source>
</evidence>
<reference evidence="2 3" key="1">
    <citation type="submission" date="2021-02" db="EMBL/GenBank/DDBJ databases">
        <title>Porcisia hertigi Genome sequencing and assembly.</title>
        <authorList>
            <person name="Almutairi H."/>
            <person name="Gatherer D."/>
        </authorList>
    </citation>
    <scope>NUCLEOTIDE SEQUENCE [LARGE SCALE GENOMIC DNA]</scope>
    <source>
        <strain evidence="2 3">C119</strain>
    </source>
</reference>
<dbReference type="SUPFAM" id="SSF54495">
    <property type="entry name" value="UBC-like"/>
    <property type="match status" value="1"/>
</dbReference>
<proteinExistence type="predicted"/>
<dbReference type="KEGG" id="phet:94291730"/>
<sequence>MASLSSSPHAHSTSNRDYLFRALYLRRELLLLSTRDTAPAPTLGPETKGEGQTSASTSVDPSIHSLHEVLLLPPLYSIDDLSLLPSTDEGSAIDQDPMLRPEHAWGGLVHVRSVSSPWYRGCFAFYVYFPSRYPFEPPIIELAEPLRSHPLLQERRLQYPDQLSSAADVFTDTSSRAVQLDKAVAKASVAIRAAPGRRVSVPFEDVYATIDPMRVSVMTVLIRHMQRMFLPAEWPASWLTPSMEAGNAASHIDADGAVNRVLARRDVERRSVTEEVLLLKPFEQYVGTEVVEHFLNAWKRSESDAGGCMIDTSFSDDADWYTREVLPHLLHS</sequence>
<dbReference type="OrthoDB" id="47801at2759"/>
<dbReference type="InterPro" id="IPR016135">
    <property type="entry name" value="UBQ-conjugating_enzyme/RWD"/>
</dbReference>
<dbReference type="Gene3D" id="3.10.110.10">
    <property type="entry name" value="Ubiquitin Conjugating Enzyme"/>
    <property type="match status" value="1"/>
</dbReference>
<dbReference type="CDD" id="cd00195">
    <property type="entry name" value="UBCc_UEV"/>
    <property type="match status" value="1"/>
</dbReference>
<gene>
    <name evidence="2" type="ORF">JKF63_05697</name>
</gene>